<evidence type="ECO:0000313" key="2">
    <source>
        <dbReference type="EMBL" id="RZV38716.1"/>
    </source>
</evidence>
<comment type="caution">
    <text evidence="2">The sequence shown here is derived from an EMBL/GenBank/DDBJ whole genome shotgun (WGS) entry which is preliminary data.</text>
</comment>
<protein>
    <recommendedName>
        <fullName evidence="1">DUF4143 domain-containing protein</fullName>
    </recommendedName>
</protein>
<organism evidence="2 3">
    <name type="scientific">Candidatus Acidulodesulfobacterium acidiphilum</name>
    <dbReference type="NCBI Taxonomy" id="2597224"/>
    <lineage>
        <taxon>Bacteria</taxon>
        <taxon>Deltaproteobacteria</taxon>
        <taxon>Candidatus Acidulodesulfobacterales</taxon>
        <taxon>Candidatus Acidulodesulfobacterium</taxon>
    </lineage>
</organism>
<evidence type="ECO:0000259" key="1">
    <source>
        <dbReference type="Pfam" id="PF13635"/>
    </source>
</evidence>
<name>A0A520XC34_9DELT</name>
<evidence type="ECO:0000313" key="3">
    <source>
        <dbReference type="Proteomes" id="UP000322454"/>
    </source>
</evidence>
<sequence length="55" mass="6670">MNFRIRLRREDAGKLYENYIFNVLDNTADILTSNYFYRTTSQTEIDFIRENEEGL</sequence>
<dbReference type="AlphaFoldDB" id="A0A520XC34"/>
<gene>
    <name evidence="2" type="ORF">EVJ48_06305</name>
</gene>
<dbReference type="EMBL" id="SHMQ01000015">
    <property type="protein sequence ID" value="RZV38716.1"/>
    <property type="molecule type" value="Genomic_DNA"/>
</dbReference>
<accession>A0A520XC34</accession>
<dbReference type="Proteomes" id="UP000322454">
    <property type="component" value="Unassembled WGS sequence"/>
</dbReference>
<feature type="domain" description="DUF4143" evidence="1">
    <location>
        <begin position="9"/>
        <end position="53"/>
    </location>
</feature>
<proteinExistence type="predicted"/>
<reference evidence="2 3" key="1">
    <citation type="submission" date="2019-01" db="EMBL/GenBank/DDBJ databases">
        <title>Insights into ecological role of a new deltaproteobacterial order Candidatus Sinidesulfobacterales (Sva0485) by metagenomics and metatranscriptomics.</title>
        <authorList>
            <person name="Tan S."/>
            <person name="Liu J."/>
            <person name="Fang Y."/>
            <person name="Hedlund B."/>
            <person name="Lian Z.-H."/>
            <person name="Huang L.-Y."/>
            <person name="Li J.-T."/>
            <person name="Huang L.-N."/>
            <person name="Li W.-J."/>
            <person name="Jiang H.-C."/>
            <person name="Dong H.-L."/>
            <person name="Shu W.-S."/>
        </authorList>
    </citation>
    <scope>NUCLEOTIDE SEQUENCE [LARGE SCALE GENOMIC DNA]</scope>
    <source>
        <strain evidence="2">AP4</strain>
    </source>
</reference>
<dbReference type="InterPro" id="IPR025420">
    <property type="entry name" value="DUF4143"/>
</dbReference>
<dbReference type="Pfam" id="PF13635">
    <property type="entry name" value="DUF4143"/>
    <property type="match status" value="1"/>
</dbReference>